<proteinExistence type="predicted"/>
<organism evidence="1">
    <name type="scientific">uncultured Helicobacter sp</name>
    <dbReference type="NCBI Taxonomy" id="175537"/>
    <lineage>
        <taxon>Bacteria</taxon>
        <taxon>Pseudomonadati</taxon>
        <taxon>Campylobacterota</taxon>
        <taxon>Epsilonproteobacteria</taxon>
        <taxon>Campylobacterales</taxon>
        <taxon>Helicobacteraceae</taxon>
        <taxon>Helicobacter</taxon>
        <taxon>environmental samples</taxon>
    </lineage>
</organism>
<dbReference type="AlphaFoldDB" id="A0A650EJX2"/>
<sequence length="79" mass="9142">MQETYITKNGEITSKEELIAEIENLLNHIPSQNHTFLSPEVMSALTLKDLESVRDSLLEKQNDAVLPHRQWLFDLAHKE</sequence>
<gene>
    <name evidence="1" type="ORF">Helico4rc_0420</name>
</gene>
<protein>
    <submittedName>
        <fullName evidence="1">Uncharacterized protein</fullName>
    </submittedName>
</protein>
<accession>A0A650EJX2</accession>
<evidence type="ECO:0000313" key="1">
    <source>
        <dbReference type="EMBL" id="QGT49923.1"/>
    </source>
</evidence>
<dbReference type="EMBL" id="MN577567">
    <property type="protein sequence ID" value="QGT49923.1"/>
    <property type="molecule type" value="Genomic_DNA"/>
</dbReference>
<name>A0A650EJX2_9HELI</name>
<reference evidence="1" key="1">
    <citation type="journal article" date="2020" name="J. ISSAAS">
        <title>Lactobacilli and other gastrointestinal microbiota of Peromyscus leucopus, reservoir host for agents of Lyme disease and other zoonoses in North America.</title>
        <authorList>
            <person name="Milovic A."/>
            <person name="Bassam K."/>
            <person name="Shao H."/>
            <person name="Chatzistamou I."/>
            <person name="Tufts D.M."/>
            <person name="Diuk-Wasser M."/>
            <person name="Barbour A.G."/>
        </authorList>
    </citation>
    <scope>NUCLEOTIDE SEQUENCE</scope>
    <source>
        <strain evidence="1">LL4</strain>
    </source>
</reference>